<feature type="domain" description="HTH hxlR-type" evidence="4">
    <location>
        <begin position="10"/>
        <end position="108"/>
    </location>
</feature>
<dbReference type="PANTHER" id="PTHR33204:SF18">
    <property type="entry name" value="TRANSCRIPTIONAL REGULATORY PROTEIN"/>
    <property type="match status" value="1"/>
</dbReference>
<keyword evidence="1" id="KW-0805">Transcription regulation</keyword>
<accession>A0A2T7UL88</accession>
<evidence type="ECO:0000256" key="2">
    <source>
        <dbReference type="ARBA" id="ARBA00023125"/>
    </source>
</evidence>
<evidence type="ECO:0000259" key="4">
    <source>
        <dbReference type="PROSITE" id="PS51118"/>
    </source>
</evidence>
<reference evidence="5 6" key="1">
    <citation type="journal article" date="2011" name="Syst. Appl. Microbiol.">
        <title>Defluviimonas denitrificans gen. nov., sp. nov., and Pararhodobacter aggregans gen. nov., sp. nov., non-phototrophic Rhodobacteraceae from the biofilter of a marine aquaculture.</title>
        <authorList>
            <person name="Foesel B.U."/>
            <person name="Drake H.L."/>
            <person name="Schramm A."/>
        </authorList>
    </citation>
    <scope>NUCLEOTIDE SEQUENCE [LARGE SCALE GENOMIC DNA]</scope>
    <source>
        <strain evidence="5 6">D1-19</strain>
    </source>
</reference>
<dbReference type="Gene3D" id="1.10.10.10">
    <property type="entry name" value="Winged helix-like DNA-binding domain superfamily/Winged helix DNA-binding domain"/>
    <property type="match status" value="1"/>
</dbReference>
<keyword evidence="3" id="KW-0804">Transcription</keyword>
<gene>
    <name evidence="5" type="ORF">DDE23_21845</name>
</gene>
<dbReference type="SUPFAM" id="SSF46785">
    <property type="entry name" value="Winged helix' DNA-binding domain"/>
    <property type="match status" value="1"/>
</dbReference>
<dbReference type="Pfam" id="PF01638">
    <property type="entry name" value="HxlR"/>
    <property type="match status" value="1"/>
</dbReference>
<name>A0A2T7UL88_9RHOB</name>
<protein>
    <submittedName>
        <fullName evidence="5">Transcriptional regulator</fullName>
    </submittedName>
</protein>
<sequence length="216" mass="22615">MAHKGYDEGCLAAHALDLIGDRWALLVIRELMLGPKRFGLIKAGLPGIASNILTRRLADLEANGLVERRALTPPVAALAYGLTPAGLDTRPVIDALCRWGLRQPGHDPRKFISPTGLMLSMAVMVRPVAVRAEAAFALGAESFETRLGPDGFSARPGPGDALPLRFAGSGNTLAAAVYGSAPLRAHLAAGRVHLTGDPAAAQRFLDAFSLAPKTAA</sequence>
<evidence type="ECO:0000313" key="5">
    <source>
        <dbReference type="EMBL" id="PVE45434.1"/>
    </source>
</evidence>
<dbReference type="EMBL" id="QDDR01000015">
    <property type="protein sequence ID" value="PVE45434.1"/>
    <property type="molecule type" value="Genomic_DNA"/>
</dbReference>
<keyword evidence="2" id="KW-0238">DNA-binding</keyword>
<evidence type="ECO:0000313" key="6">
    <source>
        <dbReference type="Proteomes" id="UP000244810"/>
    </source>
</evidence>
<proteinExistence type="predicted"/>
<dbReference type="OrthoDB" id="9782219at2"/>
<dbReference type="InterPro" id="IPR036388">
    <property type="entry name" value="WH-like_DNA-bd_sf"/>
</dbReference>
<dbReference type="Proteomes" id="UP000244810">
    <property type="component" value="Unassembled WGS sequence"/>
</dbReference>
<dbReference type="RefSeq" id="WP_107750106.1">
    <property type="nucleotide sequence ID" value="NZ_QBKF01000001.1"/>
</dbReference>
<dbReference type="GO" id="GO:0003677">
    <property type="term" value="F:DNA binding"/>
    <property type="evidence" value="ECO:0007669"/>
    <property type="project" value="UniProtKB-KW"/>
</dbReference>
<dbReference type="PROSITE" id="PS51118">
    <property type="entry name" value="HTH_HXLR"/>
    <property type="match status" value="1"/>
</dbReference>
<organism evidence="5 6">
    <name type="scientific">Pararhodobacter aggregans</name>
    <dbReference type="NCBI Taxonomy" id="404875"/>
    <lineage>
        <taxon>Bacteria</taxon>
        <taxon>Pseudomonadati</taxon>
        <taxon>Pseudomonadota</taxon>
        <taxon>Alphaproteobacteria</taxon>
        <taxon>Rhodobacterales</taxon>
        <taxon>Paracoccaceae</taxon>
        <taxon>Pararhodobacter</taxon>
    </lineage>
</organism>
<dbReference type="InterPro" id="IPR002577">
    <property type="entry name" value="HTH_HxlR"/>
</dbReference>
<evidence type="ECO:0000256" key="3">
    <source>
        <dbReference type="ARBA" id="ARBA00023163"/>
    </source>
</evidence>
<keyword evidence="6" id="KW-1185">Reference proteome</keyword>
<dbReference type="InterPro" id="IPR036390">
    <property type="entry name" value="WH_DNA-bd_sf"/>
</dbReference>
<comment type="caution">
    <text evidence="5">The sequence shown here is derived from an EMBL/GenBank/DDBJ whole genome shotgun (WGS) entry which is preliminary data.</text>
</comment>
<dbReference type="PANTHER" id="PTHR33204">
    <property type="entry name" value="TRANSCRIPTIONAL REGULATOR, MARR FAMILY"/>
    <property type="match status" value="1"/>
</dbReference>
<dbReference type="AlphaFoldDB" id="A0A2T7UL88"/>
<evidence type="ECO:0000256" key="1">
    <source>
        <dbReference type="ARBA" id="ARBA00023015"/>
    </source>
</evidence>